<feature type="transmembrane region" description="Helical" evidence="6">
    <location>
        <begin position="84"/>
        <end position="104"/>
    </location>
</feature>
<organism evidence="7 8">
    <name type="scientific">Meloidogyne incognita</name>
    <name type="common">Southern root-knot nematode worm</name>
    <name type="synonym">Oxyuris incognita</name>
    <dbReference type="NCBI Taxonomy" id="6306"/>
    <lineage>
        <taxon>Eukaryota</taxon>
        <taxon>Metazoa</taxon>
        <taxon>Ecdysozoa</taxon>
        <taxon>Nematoda</taxon>
        <taxon>Chromadorea</taxon>
        <taxon>Rhabditida</taxon>
        <taxon>Tylenchina</taxon>
        <taxon>Tylenchomorpha</taxon>
        <taxon>Tylenchoidea</taxon>
        <taxon>Meloidogynidae</taxon>
        <taxon>Meloidogyninae</taxon>
        <taxon>Meloidogyne</taxon>
        <taxon>Meloidogyne incognita group</taxon>
    </lineage>
</organism>
<feature type="transmembrane region" description="Helical" evidence="6">
    <location>
        <begin position="52"/>
        <end position="72"/>
    </location>
</feature>
<keyword evidence="5 6" id="KW-0472">Membrane</keyword>
<evidence type="ECO:0000313" key="7">
    <source>
        <dbReference type="Proteomes" id="UP000887563"/>
    </source>
</evidence>
<dbReference type="GO" id="GO:0004888">
    <property type="term" value="F:transmembrane signaling receptor activity"/>
    <property type="evidence" value="ECO:0007669"/>
    <property type="project" value="InterPro"/>
</dbReference>
<dbReference type="GO" id="GO:0007606">
    <property type="term" value="P:sensory perception of chemical stimulus"/>
    <property type="evidence" value="ECO:0007669"/>
    <property type="project" value="UniProtKB-UniRule"/>
</dbReference>
<feature type="transmembrane region" description="Helical" evidence="6">
    <location>
        <begin position="135"/>
        <end position="155"/>
    </location>
</feature>
<dbReference type="AlphaFoldDB" id="A0A914NJX9"/>
<keyword evidence="4 6" id="KW-1133">Transmembrane helix</keyword>
<feature type="transmembrane region" description="Helical" evidence="6">
    <location>
        <begin position="260"/>
        <end position="284"/>
    </location>
</feature>
<reference evidence="8" key="1">
    <citation type="submission" date="2022-11" db="UniProtKB">
        <authorList>
            <consortium name="WormBaseParasite"/>
        </authorList>
    </citation>
    <scope>IDENTIFICATION</scope>
</reference>
<comment type="subcellular location">
    <subcellularLocation>
        <location evidence="1">Membrane</location>
        <topology evidence="1">Multi-pass membrane protein</topology>
    </subcellularLocation>
</comment>
<protein>
    <recommendedName>
        <fullName evidence="6">Serpentine receptor class gamma</fullName>
    </recommendedName>
</protein>
<dbReference type="PANTHER" id="PTHR31552">
    <property type="entry name" value="SERPENTINE RECEPTOR CLASS GAMMA"/>
    <property type="match status" value="1"/>
</dbReference>
<feature type="transmembrane region" description="Helical" evidence="6">
    <location>
        <begin position="188"/>
        <end position="210"/>
    </location>
</feature>
<sequence length="351" mass="40177">MGFFLSAPIVFLANTVYLPFVISLVIGIPSVILYSFEVVIIITKWKDYNSSFFQLLIARAILNILNFIISFAKRFAKVGLFTNIYLQLPSWVLATTFFFGYYCVHGENIATTLQLLDRLSSILWPFTYEKAWNRLLPFAILLIFILPLARTIQIFSYDLYARLQADNQTITIAIRNIETLDINPAEDAAYSCVIFMFICLIINIATLLAYKTKVQSQTTKIASNGLQKAIEKRLTLYAFWTFVGQLLFSISTVNKSFSRIVMIYSFQTLIYISVMIVITGYTLLSYDENQNFYLAVANQIFLVSDISTVVLPAWLLLWANGETRKHIFIKINLVKNIFKNGNIVQPTNMYG</sequence>
<evidence type="ECO:0000256" key="2">
    <source>
        <dbReference type="ARBA" id="ARBA00005692"/>
    </source>
</evidence>
<dbReference type="Pfam" id="PF02118">
    <property type="entry name" value="Srg"/>
    <property type="match status" value="1"/>
</dbReference>
<dbReference type="InterPro" id="IPR000609">
    <property type="entry name" value="7TM_GPCR_serpentine_rcpt_Srg"/>
</dbReference>
<accession>A0A914NJX9</accession>
<evidence type="ECO:0000313" key="8">
    <source>
        <dbReference type="WBParaSite" id="Minc3s05380g38136"/>
    </source>
</evidence>
<proteinExistence type="inferred from homology"/>
<comment type="caution">
    <text evidence="6">Lacks conserved residue(s) required for the propagation of feature annotation.</text>
</comment>
<keyword evidence="7" id="KW-1185">Reference proteome</keyword>
<evidence type="ECO:0000256" key="6">
    <source>
        <dbReference type="RuleBase" id="RU280813"/>
    </source>
</evidence>
<dbReference type="GO" id="GO:0016020">
    <property type="term" value="C:membrane"/>
    <property type="evidence" value="ECO:0007669"/>
    <property type="project" value="UniProtKB-SubCell"/>
</dbReference>
<feature type="transmembrane region" description="Helical" evidence="6">
    <location>
        <begin position="296"/>
        <end position="319"/>
    </location>
</feature>
<keyword evidence="3 6" id="KW-0812">Transmembrane</keyword>
<name>A0A914NJX9_MELIC</name>
<dbReference type="Proteomes" id="UP000887563">
    <property type="component" value="Unplaced"/>
</dbReference>
<dbReference type="PANTHER" id="PTHR31552:SF8">
    <property type="entry name" value="SERPENTINE RECEPTOR CLASS GAMMA"/>
    <property type="match status" value="1"/>
</dbReference>
<evidence type="ECO:0000256" key="3">
    <source>
        <dbReference type="ARBA" id="ARBA00022692"/>
    </source>
</evidence>
<feature type="transmembrane region" description="Helical" evidence="6">
    <location>
        <begin position="20"/>
        <end position="40"/>
    </location>
</feature>
<feature type="transmembrane region" description="Helical" evidence="6">
    <location>
        <begin position="234"/>
        <end position="254"/>
    </location>
</feature>
<comment type="similarity">
    <text evidence="2 6">Belongs to the nematode receptor-like protein srg family.</text>
</comment>
<evidence type="ECO:0000256" key="5">
    <source>
        <dbReference type="ARBA" id="ARBA00023136"/>
    </source>
</evidence>
<dbReference type="WBParaSite" id="Minc3s05380g38136">
    <property type="protein sequence ID" value="Minc3s05380g38136"/>
    <property type="gene ID" value="Minc3s05380g38136"/>
</dbReference>
<evidence type="ECO:0000256" key="4">
    <source>
        <dbReference type="ARBA" id="ARBA00022989"/>
    </source>
</evidence>
<evidence type="ECO:0000256" key="1">
    <source>
        <dbReference type="ARBA" id="ARBA00004141"/>
    </source>
</evidence>